<evidence type="ECO:0000256" key="6">
    <source>
        <dbReference type="ARBA" id="ARBA00035166"/>
    </source>
</evidence>
<dbReference type="GO" id="GO:0005829">
    <property type="term" value="C:cytosol"/>
    <property type="evidence" value="ECO:0007669"/>
    <property type="project" value="TreeGrafter"/>
</dbReference>
<evidence type="ECO:0000313" key="9">
    <source>
        <dbReference type="EMBL" id="MBC2593302.1"/>
    </source>
</evidence>
<comment type="caution">
    <text evidence="9">The sequence shown here is derived from an EMBL/GenBank/DDBJ whole genome shotgun (WGS) entry which is preliminary data.</text>
</comment>
<keyword evidence="2 7" id="KW-0699">rRNA-binding</keyword>
<name>A0A842HA66_9BACT</name>
<comment type="subunit">
    <text evidence="7">Part of the 30S ribosomal subunit. Forms a loose heterodimer with protein S19. Forms two bridges to the 50S subunit in the 70S ribosome.</text>
</comment>
<dbReference type="InterPro" id="IPR010979">
    <property type="entry name" value="Ribosomal_uS13-like_H2TH"/>
</dbReference>
<evidence type="ECO:0000256" key="4">
    <source>
        <dbReference type="ARBA" id="ARBA00022980"/>
    </source>
</evidence>
<keyword evidence="7" id="KW-0820">tRNA-binding</keyword>
<protein>
    <recommendedName>
        <fullName evidence="6 7">Small ribosomal subunit protein uS13</fullName>
    </recommendedName>
</protein>
<dbReference type="Pfam" id="PF00416">
    <property type="entry name" value="Ribosomal_S13"/>
    <property type="match status" value="1"/>
</dbReference>
<dbReference type="HAMAP" id="MF_01315">
    <property type="entry name" value="Ribosomal_uS13"/>
    <property type="match status" value="1"/>
</dbReference>
<accession>A0A842HA66</accession>
<dbReference type="GO" id="GO:0000049">
    <property type="term" value="F:tRNA binding"/>
    <property type="evidence" value="ECO:0007669"/>
    <property type="project" value="UniProtKB-UniRule"/>
</dbReference>
<evidence type="ECO:0000256" key="2">
    <source>
        <dbReference type="ARBA" id="ARBA00022730"/>
    </source>
</evidence>
<dbReference type="PANTHER" id="PTHR10871:SF1">
    <property type="entry name" value="SMALL RIBOSOMAL SUBUNIT PROTEIN US13M"/>
    <property type="match status" value="1"/>
</dbReference>
<dbReference type="Proteomes" id="UP000546464">
    <property type="component" value="Unassembled WGS sequence"/>
</dbReference>
<dbReference type="InterPro" id="IPR001892">
    <property type="entry name" value="Ribosomal_uS13"/>
</dbReference>
<dbReference type="GO" id="GO:0015935">
    <property type="term" value="C:small ribosomal subunit"/>
    <property type="evidence" value="ECO:0007669"/>
    <property type="project" value="TreeGrafter"/>
</dbReference>
<organism evidence="9 10">
    <name type="scientific">Ruficoccus amylovorans</name>
    <dbReference type="NCBI Taxonomy" id="1804625"/>
    <lineage>
        <taxon>Bacteria</taxon>
        <taxon>Pseudomonadati</taxon>
        <taxon>Verrucomicrobiota</taxon>
        <taxon>Opitutia</taxon>
        <taxon>Puniceicoccales</taxon>
        <taxon>Cerasicoccaceae</taxon>
        <taxon>Ruficoccus</taxon>
    </lineage>
</organism>
<dbReference type="PROSITE" id="PS50159">
    <property type="entry name" value="RIBOSOMAL_S13_2"/>
    <property type="match status" value="1"/>
</dbReference>
<dbReference type="SUPFAM" id="SSF46946">
    <property type="entry name" value="S13-like H2TH domain"/>
    <property type="match status" value="1"/>
</dbReference>
<dbReference type="FunFam" id="1.10.8.50:FF:000001">
    <property type="entry name" value="30S ribosomal protein S13"/>
    <property type="match status" value="1"/>
</dbReference>
<evidence type="ECO:0000256" key="8">
    <source>
        <dbReference type="RuleBase" id="RU003830"/>
    </source>
</evidence>
<dbReference type="AlphaFoldDB" id="A0A842HA66"/>
<evidence type="ECO:0000256" key="5">
    <source>
        <dbReference type="ARBA" id="ARBA00023274"/>
    </source>
</evidence>
<comment type="function">
    <text evidence="7">Located at the top of the head of the 30S subunit, it contacts several helices of the 16S rRNA. In the 70S ribosome it contacts the 23S rRNA (bridge B1a) and protein L5 of the 50S subunit (bridge B1b), connecting the 2 subunits; these bridges are implicated in subunit movement. Contacts the tRNAs in the A and P-sites.</text>
</comment>
<dbReference type="GO" id="GO:0019843">
    <property type="term" value="F:rRNA binding"/>
    <property type="evidence" value="ECO:0007669"/>
    <property type="project" value="UniProtKB-UniRule"/>
</dbReference>
<dbReference type="PIRSF" id="PIRSF002134">
    <property type="entry name" value="Ribosomal_S13"/>
    <property type="match status" value="1"/>
</dbReference>
<proteinExistence type="inferred from homology"/>
<evidence type="ECO:0000313" key="10">
    <source>
        <dbReference type="Proteomes" id="UP000546464"/>
    </source>
</evidence>
<dbReference type="RefSeq" id="WP_185674311.1">
    <property type="nucleotide sequence ID" value="NZ_JACHVB010000013.1"/>
</dbReference>
<dbReference type="PANTHER" id="PTHR10871">
    <property type="entry name" value="30S RIBOSOMAL PROTEIN S13/40S RIBOSOMAL PROTEIN S18"/>
    <property type="match status" value="1"/>
</dbReference>
<keyword evidence="10" id="KW-1185">Reference proteome</keyword>
<dbReference type="PROSITE" id="PS00646">
    <property type="entry name" value="RIBOSOMAL_S13_1"/>
    <property type="match status" value="1"/>
</dbReference>
<gene>
    <name evidence="7 9" type="primary">rpsM</name>
    <name evidence="9" type="ORF">H5P28_03410</name>
</gene>
<dbReference type="Gene3D" id="4.10.910.10">
    <property type="entry name" value="30s ribosomal protein s13, domain 2"/>
    <property type="match status" value="1"/>
</dbReference>
<keyword evidence="3 7" id="KW-0694">RNA-binding</keyword>
<dbReference type="GO" id="GO:0006412">
    <property type="term" value="P:translation"/>
    <property type="evidence" value="ECO:0007669"/>
    <property type="project" value="UniProtKB-UniRule"/>
</dbReference>
<dbReference type="EMBL" id="JACHVB010000013">
    <property type="protein sequence ID" value="MBC2593302.1"/>
    <property type="molecule type" value="Genomic_DNA"/>
</dbReference>
<sequence length="124" mass="14173">MPRLLGVDIPANKKIEYSLQYIYGVGPRRARLLCEEAGIDPNVRAHELSEEDLNKVVNLITQKGFKVEGDLRREVTGNLKRLQAIRCYRGIRHQRGLPVRGQRTQTNARTRKGARRTVGVIKKK</sequence>
<reference evidence="9 10" key="1">
    <citation type="submission" date="2020-07" db="EMBL/GenBank/DDBJ databases">
        <authorList>
            <person name="Feng X."/>
        </authorList>
    </citation>
    <scope>NUCLEOTIDE SEQUENCE [LARGE SCALE GENOMIC DNA]</scope>
    <source>
        <strain evidence="9 10">JCM31066</strain>
    </source>
</reference>
<dbReference type="InterPro" id="IPR019980">
    <property type="entry name" value="Ribosomal_uS13_bac-type"/>
</dbReference>
<dbReference type="NCBIfam" id="TIGR03631">
    <property type="entry name" value="uS13_bact"/>
    <property type="match status" value="1"/>
</dbReference>
<evidence type="ECO:0000256" key="3">
    <source>
        <dbReference type="ARBA" id="ARBA00022884"/>
    </source>
</evidence>
<keyword evidence="5 7" id="KW-0687">Ribonucleoprotein</keyword>
<evidence type="ECO:0000256" key="7">
    <source>
        <dbReference type="HAMAP-Rule" id="MF_01315"/>
    </source>
</evidence>
<evidence type="ECO:0000256" key="1">
    <source>
        <dbReference type="ARBA" id="ARBA00008080"/>
    </source>
</evidence>
<dbReference type="GO" id="GO:0003735">
    <property type="term" value="F:structural constituent of ribosome"/>
    <property type="evidence" value="ECO:0007669"/>
    <property type="project" value="InterPro"/>
</dbReference>
<dbReference type="InterPro" id="IPR027437">
    <property type="entry name" value="Rbsml_uS13_C"/>
</dbReference>
<dbReference type="InterPro" id="IPR018269">
    <property type="entry name" value="Ribosomal_uS13_CS"/>
</dbReference>
<keyword evidence="4 7" id="KW-0689">Ribosomal protein</keyword>
<comment type="similarity">
    <text evidence="1 7 8">Belongs to the universal ribosomal protein uS13 family.</text>
</comment>
<dbReference type="Gene3D" id="1.10.8.50">
    <property type="match status" value="1"/>
</dbReference>